<proteinExistence type="predicted"/>
<dbReference type="AlphaFoldDB" id="A0AAD6J4D4"/>
<comment type="caution">
    <text evidence="1">The sequence shown here is derived from an EMBL/GenBank/DDBJ whole genome shotgun (WGS) entry which is preliminary data.</text>
</comment>
<dbReference type="SUPFAM" id="SSF51735">
    <property type="entry name" value="NAD(P)-binding Rossmann-fold domains"/>
    <property type="match status" value="1"/>
</dbReference>
<sequence length="81" mass="8625">MDSQYARPPPNPDVYQTPDVDLAAAWDAASARNKTFLITGGLSGIGAGIATQLAALGSVILCCKRPRCINADIDYWSAGRW</sequence>
<protein>
    <submittedName>
        <fullName evidence="1">Uncharacterized protein</fullName>
    </submittedName>
</protein>
<dbReference type="EMBL" id="JAQGDS010000001">
    <property type="protein sequence ID" value="KAJ6264179.1"/>
    <property type="molecule type" value="Genomic_DNA"/>
</dbReference>
<accession>A0AAD6J4D4</accession>
<dbReference type="Gene3D" id="3.40.50.720">
    <property type="entry name" value="NAD(P)-binding Rossmann-like Domain"/>
    <property type="match status" value="1"/>
</dbReference>
<gene>
    <name evidence="1" type="ORF">Dda_0321</name>
</gene>
<evidence type="ECO:0000313" key="2">
    <source>
        <dbReference type="Proteomes" id="UP001221413"/>
    </source>
</evidence>
<keyword evidence="2" id="KW-1185">Reference proteome</keyword>
<organism evidence="1 2">
    <name type="scientific">Drechslerella dactyloides</name>
    <name type="common">Nematode-trapping fungus</name>
    <name type="synonym">Arthrobotrys dactyloides</name>
    <dbReference type="NCBI Taxonomy" id="74499"/>
    <lineage>
        <taxon>Eukaryota</taxon>
        <taxon>Fungi</taxon>
        <taxon>Dikarya</taxon>
        <taxon>Ascomycota</taxon>
        <taxon>Pezizomycotina</taxon>
        <taxon>Orbiliomycetes</taxon>
        <taxon>Orbiliales</taxon>
        <taxon>Orbiliaceae</taxon>
        <taxon>Drechslerella</taxon>
    </lineage>
</organism>
<reference evidence="1" key="1">
    <citation type="submission" date="2023-01" db="EMBL/GenBank/DDBJ databases">
        <title>The chitinases involved in constricting ring structure development in the nematode-trapping fungus Drechslerella dactyloides.</title>
        <authorList>
            <person name="Wang R."/>
            <person name="Zhang L."/>
            <person name="Tang P."/>
            <person name="Li S."/>
            <person name="Liang L."/>
        </authorList>
    </citation>
    <scope>NUCLEOTIDE SEQUENCE</scope>
    <source>
        <strain evidence="1">YMF1.00031</strain>
    </source>
</reference>
<dbReference type="Proteomes" id="UP001221413">
    <property type="component" value="Unassembled WGS sequence"/>
</dbReference>
<dbReference type="InterPro" id="IPR036291">
    <property type="entry name" value="NAD(P)-bd_dom_sf"/>
</dbReference>
<evidence type="ECO:0000313" key="1">
    <source>
        <dbReference type="EMBL" id="KAJ6264179.1"/>
    </source>
</evidence>
<name>A0AAD6J4D4_DREDA</name>